<dbReference type="InterPro" id="IPR000515">
    <property type="entry name" value="MetI-like"/>
</dbReference>
<comment type="subcellular location">
    <subcellularLocation>
        <location evidence="1 8">Cell membrane</location>
        <topology evidence="1 8">Multi-pass membrane protein</topology>
    </subcellularLocation>
</comment>
<evidence type="ECO:0000256" key="3">
    <source>
        <dbReference type="ARBA" id="ARBA00022448"/>
    </source>
</evidence>
<keyword evidence="3 8" id="KW-0813">Transport</keyword>
<evidence type="ECO:0000313" key="11">
    <source>
        <dbReference type="EMBL" id="MDR6335440.1"/>
    </source>
</evidence>
<evidence type="ECO:0000256" key="2">
    <source>
        <dbReference type="ARBA" id="ARBA00007069"/>
    </source>
</evidence>
<dbReference type="NCBIfam" id="NF008049">
    <property type="entry name" value="PRK10782.1"/>
    <property type="match status" value="1"/>
</dbReference>
<accession>A0A9W6CPW8</accession>
<keyword evidence="6 8" id="KW-1133">Transmembrane helix</keyword>
<comment type="similarity">
    <text evidence="2">Belongs to the binding-protein-dependent transport system permease family. CysTW subfamily.</text>
</comment>
<evidence type="ECO:0000313" key="13">
    <source>
        <dbReference type="Proteomes" id="UP001245370"/>
    </source>
</evidence>
<dbReference type="GO" id="GO:0048473">
    <property type="term" value="P:D-methionine transmembrane transport"/>
    <property type="evidence" value="ECO:0007669"/>
    <property type="project" value="TreeGrafter"/>
</dbReference>
<dbReference type="CDD" id="cd06261">
    <property type="entry name" value="TM_PBP2"/>
    <property type="match status" value="1"/>
</dbReference>
<evidence type="ECO:0000256" key="1">
    <source>
        <dbReference type="ARBA" id="ARBA00004651"/>
    </source>
</evidence>
<evidence type="ECO:0000256" key="5">
    <source>
        <dbReference type="ARBA" id="ARBA00022692"/>
    </source>
</evidence>
<feature type="domain" description="ABC transmembrane type-1" evidence="9">
    <location>
        <begin position="21"/>
        <end position="215"/>
    </location>
</feature>
<evidence type="ECO:0000259" key="9">
    <source>
        <dbReference type="PROSITE" id="PS50928"/>
    </source>
</evidence>
<keyword evidence="13" id="KW-1185">Reference proteome</keyword>
<dbReference type="EMBL" id="JAVDPY010000007">
    <property type="protein sequence ID" value="MDR6335440.1"/>
    <property type="molecule type" value="Genomic_DNA"/>
</dbReference>
<evidence type="ECO:0000256" key="4">
    <source>
        <dbReference type="ARBA" id="ARBA00022475"/>
    </source>
</evidence>
<dbReference type="AlphaFoldDB" id="A0A9W6CPW8"/>
<name>A0A9W6CPW8_XANFL</name>
<feature type="transmembrane region" description="Helical" evidence="8">
    <location>
        <begin position="90"/>
        <end position="113"/>
    </location>
</feature>
<feature type="transmembrane region" description="Helical" evidence="8">
    <location>
        <begin position="153"/>
        <end position="176"/>
    </location>
</feature>
<feature type="transmembrane region" description="Helical" evidence="8">
    <location>
        <begin position="25"/>
        <end position="47"/>
    </location>
</feature>
<evidence type="ECO:0000256" key="7">
    <source>
        <dbReference type="ARBA" id="ARBA00023136"/>
    </source>
</evidence>
<dbReference type="EMBL" id="BSDO01000006">
    <property type="protein sequence ID" value="GLI24006.1"/>
    <property type="molecule type" value="Genomic_DNA"/>
</dbReference>
<dbReference type="Proteomes" id="UP001144397">
    <property type="component" value="Unassembled WGS sequence"/>
</dbReference>
<dbReference type="Pfam" id="PF00528">
    <property type="entry name" value="BPD_transp_1"/>
    <property type="match status" value="1"/>
</dbReference>
<proteinExistence type="inferred from homology"/>
<keyword evidence="5 8" id="KW-0812">Transmembrane</keyword>
<feature type="transmembrane region" description="Helical" evidence="8">
    <location>
        <begin position="196"/>
        <end position="219"/>
    </location>
</feature>
<dbReference type="Proteomes" id="UP001245370">
    <property type="component" value="Unassembled WGS sequence"/>
</dbReference>
<feature type="transmembrane region" description="Helical" evidence="8">
    <location>
        <begin position="59"/>
        <end position="84"/>
    </location>
</feature>
<organism evidence="10 12">
    <name type="scientific">Xanthobacter flavus</name>
    <dbReference type="NCBI Taxonomy" id="281"/>
    <lineage>
        <taxon>Bacteria</taxon>
        <taxon>Pseudomonadati</taxon>
        <taxon>Pseudomonadota</taxon>
        <taxon>Alphaproteobacteria</taxon>
        <taxon>Hyphomicrobiales</taxon>
        <taxon>Xanthobacteraceae</taxon>
        <taxon>Xanthobacter</taxon>
    </lineage>
</organism>
<evidence type="ECO:0000313" key="12">
    <source>
        <dbReference type="Proteomes" id="UP001144397"/>
    </source>
</evidence>
<dbReference type="InterPro" id="IPR051322">
    <property type="entry name" value="AA_ABC_Transporter_Permease"/>
</dbReference>
<protein>
    <submittedName>
        <fullName evidence="10">ABC transporter permease</fullName>
    </submittedName>
    <submittedName>
        <fullName evidence="11">D-methionine transport system permease protein</fullName>
    </submittedName>
</protein>
<evidence type="ECO:0000313" key="10">
    <source>
        <dbReference type="EMBL" id="GLI24006.1"/>
    </source>
</evidence>
<dbReference type="RefSeq" id="WP_371744954.1">
    <property type="nucleotide sequence ID" value="NZ_BSDO01000006.1"/>
</dbReference>
<dbReference type="GeneID" id="95764459"/>
<comment type="caution">
    <text evidence="10">The sequence shown here is derived from an EMBL/GenBank/DDBJ whole genome shotgun (WGS) entry which is preliminary data.</text>
</comment>
<sequence>MFDITFGLLPPTIVDLIIDATQQTLYMVAVSGALGTLIGLPLGVFLATSRAGELFAAPWLNQTLGLVVNAARSTPFIILVVAIIPFTRLVAGTSIGTSAAIVPLTVAAAPFIARLIEAAIREVDQGLVEAARAMGASPIQIVAKVLLPEALPAITLALTLAAVSLLGYSAMVGAVGGGGLGDLGIRFGYQRFMPEVMAAVVIVLILLVQAVQTLGDLLARRLDKRSRG</sequence>
<reference evidence="10" key="1">
    <citation type="submission" date="2022-12" db="EMBL/GenBank/DDBJ databases">
        <title>Reference genome sequencing for broad-spectrum identification of bacterial and archaeal isolates by mass spectrometry.</title>
        <authorList>
            <person name="Sekiguchi Y."/>
            <person name="Tourlousse D.M."/>
        </authorList>
    </citation>
    <scope>NUCLEOTIDE SEQUENCE</scope>
    <source>
        <strain evidence="10">301</strain>
    </source>
</reference>
<dbReference type="SUPFAM" id="SSF161098">
    <property type="entry name" value="MetI-like"/>
    <property type="match status" value="1"/>
</dbReference>
<dbReference type="GO" id="GO:0005886">
    <property type="term" value="C:plasma membrane"/>
    <property type="evidence" value="ECO:0007669"/>
    <property type="project" value="UniProtKB-SubCell"/>
</dbReference>
<evidence type="ECO:0000256" key="6">
    <source>
        <dbReference type="ARBA" id="ARBA00022989"/>
    </source>
</evidence>
<dbReference type="Gene3D" id="1.10.3720.10">
    <property type="entry name" value="MetI-like"/>
    <property type="match status" value="1"/>
</dbReference>
<keyword evidence="7 8" id="KW-0472">Membrane</keyword>
<reference evidence="11 13" key="2">
    <citation type="submission" date="2023-07" db="EMBL/GenBank/DDBJ databases">
        <title>Genomic Encyclopedia of Type Strains, Phase IV (KMG-IV): sequencing the most valuable type-strain genomes for metagenomic binning, comparative biology and taxonomic classification.</title>
        <authorList>
            <person name="Goeker M."/>
        </authorList>
    </citation>
    <scope>NUCLEOTIDE SEQUENCE [LARGE SCALE GENOMIC DNA]</scope>
    <source>
        <strain evidence="11 13">DSM 338</strain>
    </source>
</reference>
<evidence type="ECO:0000256" key="8">
    <source>
        <dbReference type="RuleBase" id="RU363032"/>
    </source>
</evidence>
<dbReference type="PANTHER" id="PTHR30450">
    <property type="entry name" value="ABC TRANSPORTER PERMEASE"/>
    <property type="match status" value="1"/>
</dbReference>
<dbReference type="InterPro" id="IPR035906">
    <property type="entry name" value="MetI-like_sf"/>
</dbReference>
<gene>
    <name evidence="11" type="ORF">GGQ86_003935</name>
    <name evidence="10" type="ORF">XFLAVUS301_36800</name>
</gene>
<dbReference type="FunFam" id="1.10.3720.10:FF:000002">
    <property type="entry name" value="D-methionine ABC transporter permease MetI"/>
    <property type="match status" value="1"/>
</dbReference>
<keyword evidence="4" id="KW-1003">Cell membrane</keyword>
<dbReference type="PANTHER" id="PTHR30450:SF1">
    <property type="entry name" value="D-METHIONINE TRANSPORT SYSTEM PERMEASE PROTEIN METI-RELATED"/>
    <property type="match status" value="1"/>
</dbReference>
<dbReference type="PROSITE" id="PS50928">
    <property type="entry name" value="ABC_TM1"/>
    <property type="match status" value="1"/>
</dbReference>